<gene>
    <name evidence="1" type="ORF">PXEA_LOCUS35257</name>
</gene>
<organism evidence="1 2">
    <name type="scientific">Protopolystoma xenopodis</name>
    <dbReference type="NCBI Taxonomy" id="117903"/>
    <lineage>
        <taxon>Eukaryota</taxon>
        <taxon>Metazoa</taxon>
        <taxon>Spiralia</taxon>
        <taxon>Lophotrochozoa</taxon>
        <taxon>Platyhelminthes</taxon>
        <taxon>Monogenea</taxon>
        <taxon>Polyopisthocotylea</taxon>
        <taxon>Polystomatidea</taxon>
        <taxon>Polystomatidae</taxon>
        <taxon>Protopolystoma</taxon>
    </lineage>
</organism>
<protein>
    <submittedName>
        <fullName evidence="1">Uncharacterized protein</fullName>
    </submittedName>
</protein>
<comment type="caution">
    <text evidence="1">The sequence shown here is derived from an EMBL/GenBank/DDBJ whole genome shotgun (WGS) entry which is preliminary data.</text>
</comment>
<reference evidence="1" key="1">
    <citation type="submission" date="2018-11" db="EMBL/GenBank/DDBJ databases">
        <authorList>
            <consortium name="Pathogen Informatics"/>
        </authorList>
    </citation>
    <scope>NUCLEOTIDE SEQUENCE</scope>
</reference>
<accession>A0A3S5BBA1</accession>
<name>A0A3S5BBA1_9PLAT</name>
<dbReference type="Proteomes" id="UP000784294">
    <property type="component" value="Unassembled WGS sequence"/>
</dbReference>
<keyword evidence="2" id="KW-1185">Reference proteome</keyword>
<dbReference type="AlphaFoldDB" id="A0A3S5BBA1"/>
<evidence type="ECO:0000313" key="2">
    <source>
        <dbReference type="Proteomes" id="UP000784294"/>
    </source>
</evidence>
<dbReference type="EMBL" id="CAAALY010271195">
    <property type="protein sequence ID" value="VEL41817.1"/>
    <property type="molecule type" value="Genomic_DNA"/>
</dbReference>
<evidence type="ECO:0000313" key="1">
    <source>
        <dbReference type="EMBL" id="VEL41817.1"/>
    </source>
</evidence>
<proteinExistence type="predicted"/>
<sequence>MRICDNATIGGSARGQLWLGVVSDSDFCTLFCRQAADFTGFVITSDEI</sequence>